<organism evidence="2 4">
    <name type="scientific">Phocaeicola vulgatus</name>
    <name type="common">Bacteroides vulgatus</name>
    <dbReference type="NCBI Taxonomy" id="821"/>
    <lineage>
        <taxon>Bacteria</taxon>
        <taxon>Pseudomonadati</taxon>
        <taxon>Bacteroidota</taxon>
        <taxon>Bacteroidia</taxon>
        <taxon>Bacteroidales</taxon>
        <taxon>Bacteroidaceae</taxon>
        <taxon>Phocaeicola</taxon>
    </lineage>
</organism>
<dbReference type="EMBL" id="QRLF01000021">
    <property type="protein sequence ID" value="RHI89405.1"/>
    <property type="molecule type" value="Genomic_DNA"/>
</dbReference>
<dbReference type="Proteomes" id="UP000285777">
    <property type="component" value="Unassembled WGS sequence"/>
</dbReference>
<protein>
    <recommendedName>
        <fullName evidence="1">DUF7841 domain-containing protein</fullName>
    </recommendedName>
</protein>
<name>A0A1Q6IZG5_PHOVU</name>
<feature type="domain" description="DUF7841" evidence="1">
    <location>
        <begin position="49"/>
        <end position="155"/>
    </location>
</feature>
<evidence type="ECO:0000313" key="4">
    <source>
        <dbReference type="Proteomes" id="UP000186631"/>
    </source>
</evidence>
<dbReference type="Proteomes" id="UP000186631">
    <property type="component" value="Unassembled WGS sequence"/>
</dbReference>
<dbReference type="AlphaFoldDB" id="A0A1Q6IZG5"/>
<dbReference type="InterPro" id="IPR057163">
    <property type="entry name" value="DUF7841"/>
</dbReference>
<accession>A0A1Q6IZG5</accession>
<comment type="caution">
    <text evidence="2">The sequence shown here is derived from an EMBL/GenBank/DDBJ whole genome shotgun (WGS) entry which is preliminary data.</text>
</comment>
<proteinExistence type="predicted"/>
<reference evidence="2 4" key="1">
    <citation type="journal article" date="2016" name="Nat. Biotechnol.">
        <title>Measurement of bacterial replication rates in microbial communities.</title>
        <authorList>
            <person name="Brown C.T."/>
            <person name="Olm M.R."/>
            <person name="Thomas B.C."/>
            <person name="Banfield J.F."/>
        </authorList>
    </citation>
    <scope>NUCLEOTIDE SEQUENCE [LARGE SCALE GENOMIC DNA]</scope>
    <source>
        <strain evidence="2">42_262</strain>
    </source>
</reference>
<gene>
    <name evidence="2" type="ORF">BHV80_11165</name>
    <name evidence="3" type="ORF">DW150_13295</name>
</gene>
<dbReference type="RefSeq" id="WP_117817721.1">
    <property type="nucleotide sequence ID" value="NZ_JAHPXP010000104.1"/>
</dbReference>
<evidence type="ECO:0000259" key="1">
    <source>
        <dbReference type="Pfam" id="PF25223"/>
    </source>
</evidence>
<evidence type="ECO:0000313" key="2">
    <source>
        <dbReference type="EMBL" id="OKZ46152.1"/>
    </source>
</evidence>
<sequence>MKYTFKEMLDDAKRAGLTSDKVMMRSAESMSELLCLVKEEHPELYWKFMREQHGIMYGNHYNEAFAMFDVGMMRYIDRDGKKCEGAHWTAEQIEASTRMMGFPAGTTKWDKYVAFNAFYSDLCTVYNDEQIIKGAHKFYFEDQDWGDTTKIWDYVYCKNAMV</sequence>
<reference evidence="3 5" key="2">
    <citation type="submission" date="2018-08" db="EMBL/GenBank/DDBJ databases">
        <title>A genome reference for cultivated species of the human gut microbiota.</title>
        <authorList>
            <person name="Zou Y."/>
            <person name="Xue W."/>
            <person name="Luo G."/>
        </authorList>
    </citation>
    <scope>NUCLEOTIDE SEQUENCE [LARGE SCALE GENOMIC DNA]</scope>
    <source>
        <strain evidence="3 5">AM13-21</strain>
    </source>
</reference>
<evidence type="ECO:0000313" key="5">
    <source>
        <dbReference type="Proteomes" id="UP000285777"/>
    </source>
</evidence>
<dbReference type="EMBL" id="MNQV01000204">
    <property type="protein sequence ID" value="OKZ46152.1"/>
    <property type="molecule type" value="Genomic_DNA"/>
</dbReference>
<evidence type="ECO:0000313" key="3">
    <source>
        <dbReference type="EMBL" id="RHI89405.1"/>
    </source>
</evidence>
<dbReference type="Pfam" id="PF25223">
    <property type="entry name" value="DUF7841"/>
    <property type="match status" value="1"/>
</dbReference>